<keyword evidence="2" id="KW-0695">RNA-directed DNA polymerase</keyword>
<keyword evidence="2" id="KW-0808">Transferase</keyword>
<accession>A0A4C1VW81</accession>
<organism evidence="2 3">
    <name type="scientific">Eumeta variegata</name>
    <name type="common">Bagworm moth</name>
    <name type="synonym">Eumeta japonica</name>
    <dbReference type="NCBI Taxonomy" id="151549"/>
    <lineage>
        <taxon>Eukaryota</taxon>
        <taxon>Metazoa</taxon>
        <taxon>Ecdysozoa</taxon>
        <taxon>Arthropoda</taxon>
        <taxon>Hexapoda</taxon>
        <taxon>Insecta</taxon>
        <taxon>Pterygota</taxon>
        <taxon>Neoptera</taxon>
        <taxon>Endopterygota</taxon>
        <taxon>Lepidoptera</taxon>
        <taxon>Glossata</taxon>
        <taxon>Ditrysia</taxon>
        <taxon>Tineoidea</taxon>
        <taxon>Psychidae</taxon>
        <taxon>Oiketicinae</taxon>
        <taxon>Eumeta</taxon>
    </lineage>
</organism>
<dbReference type="Pfam" id="PF00078">
    <property type="entry name" value="RVT_1"/>
    <property type="match status" value="1"/>
</dbReference>
<dbReference type="InterPro" id="IPR000477">
    <property type="entry name" value="RT_dom"/>
</dbReference>
<comment type="caution">
    <text evidence="2">The sequence shown here is derived from an EMBL/GenBank/DDBJ whole genome shotgun (WGS) entry which is preliminary data.</text>
</comment>
<gene>
    <name evidence="2" type="primary">pol</name>
    <name evidence="2" type="ORF">EVAR_30453_1</name>
</gene>
<dbReference type="OrthoDB" id="10065625at2759"/>
<keyword evidence="3" id="KW-1185">Reference proteome</keyword>
<keyword evidence="2" id="KW-0548">Nucleotidyltransferase</keyword>
<name>A0A4C1VW81_EUMVA</name>
<dbReference type="GO" id="GO:0003964">
    <property type="term" value="F:RNA-directed DNA polymerase activity"/>
    <property type="evidence" value="ECO:0007669"/>
    <property type="project" value="UniProtKB-KW"/>
</dbReference>
<reference evidence="2 3" key="1">
    <citation type="journal article" date="2019" name="Commun. Biol.">
        <title>The bagworm genome reveals a unique fibroin gene that provides high tensile strength.</title>
        <authorList>
            <person name="Kono N."/>
            <person name="Nakamura H."/>
            <person name="Ohtoshi R."/>
            <person name="Tomita M."/>
            <person name="Numata K."/>
            <person name="Arakawa K."/>
        </authorList>
    </citation>
    <scope>NUCLEOTIDE SEQUENCE [LARGE SCALE GENOMIC DNA]</scope>
</reference>
<dbReference type="PANTHER" id="PTHR19446">
    <property type="entry name" value="REVERSE TRANSCRIPTASES"/>
    <property type="match status" value="1"/>
</dbReference>
<protein>
    <submittedName>
        <fullName evidence="2">RNA-directed DNA polymerase from mobile element jockey</fullName>
    </submittedName>
</protein>
<dbReference type="AlphaFoldDB" id="A0A4C1VW81"/>
<evidence type="ECO:0000313" key="3">
    <source>
        <dbReference type="Proteomes" id="UP000299102"/>
    </source>
</evidence>
<sequence length="277" mass="31623">MDWAAFQKFLETLHLRSSLATPNDVEAAASLLEADISVRDCRGAAWEETINHASESMKNLHQLNSQLTKKTTLVCSITHRIRARYYDAPARAEAIVEYLEGQFSLNLSATFTTQEHYAPVQKEDTPNWPLFRCLEEEQSHHQPQTRKGSSGPKQPRPITLLLHLAKIFERALFKRKTSFCSRSRSKLKCGQYTVVMFLDMEKAFDRVWHDGHLYKLLKTSLFPDLIKIFASFLRDRSFYVAVEKALSTSRSIHAGVPQTNCLSPSLFVAFTDDIPTL</sequence>
<dbReference type="EMBL" id="BGZK01000437">
    <property type="protein sequence ID" value="GBP43496.1"/>
    <property type="molecule type" value="Genomic_DNA"/>
</dbReference>
<feature type="domain" description="Reverse transcriptase" evidence="1">
    <location>
        <begin position="123"/>
        <end position="277"/>
    </location>
</feature>
<dbReference type="Proteomes" id="UP000299102">
    <property type="component" value="Unassembled WGS sequence"/>
</dbReference>
<dbReference type="STRING" id="151549.A0A4C1VW81"/>
<evidence type="ECO:0000313" key="2">
    <source>
        <dbReference type="EMBL" id="GBP43496.1"/>
    </source>
</evidence>
<proteinExistence type="predicted"/>
<dbReference type="PROSITE" id="PS50878">
    <property type="entry name" value="RT_POL"/>
    <property type="match status" value="1"/>
</dbReference>
<evidence type="ECO:0000259" key="1">
    <source>
        <dbReference type="PROSITE" id="PS50878"/>
    </source>
</evidence>